<dbReference type="AlphaFoldDB" id="A0A0C3P255"/>
<proteinExistence type="predicted"/>
<dbReference type="InParanoid" id="A0A0C3P255"/>
<gene>
    <name evidence="1" type="ORF">M404DRAFT_28678</name>
</gene>
<evidence type="ECO:0000313" key="1">
    <source>
        <dbReference type="EMBL" id="KIO01369.1"/>
    </source>
</evidence>
<evidence type="ECO:0000313" key="2">
    <source>
        <dbReference type="Proteomes" id="UP000054217"/>
    </source>
</evidence>
<protein>
    <submittedName>
        <fullName evidence="1">Uncharacterized protein</fullName>
    </submittedName>
</protein>
<reference evidence="1 2" key="1">
    <citation type="submission" date="2014-04" db="EMBL/GenBank/DDBJ databases">
        <authorList>
            <consortium name="DOE Joint Genome Institute"/>
            <person name="Kuo A."/>
            <person name="Kohler A."/>
            <person name="Costa M.D."/>
            <person name="Nagy L.G."/>
            <person name="Floudas D."/>
            <person name="Copeland A."/>
            <person name="Barry K.W."/>
            <person name="Cichocki N."/>
            <person name="Veneault-Fourrey C."/>
            <person name="LaButti K."/>
            <person name="Lindquist E.A."/>
            <person name="Lipzen A."/>
            <person name="Lundell T."/>
            <person name="Morin E."/>
            <person name="Murat C."/>
            <person name="Sun H."/>
            <person name="Tunlid A."/>
            <person name="Henrissat B."/>
            <person name="Grigoriev I.V."/>
            <person name="Hibbett D.S."/>
            <person name="Martin F."/>
            <person name="Nordberg H.P."/>
            <person name="Cantor M.N."/>
            <person name="Hua S.X."/>
        </authorList>
    </citation>
    <scope>NUCLEOTIDE SEQUENCE [LARGE SCALE GENOMIC DNA]</scope>
    <source>
        <strain evidence="1 2">Marx 270</strain>
    </source>
</reference>
<accession>A0A0C3P255</accession>
<reference evidence="2" key="2">
    <citation type="submission" date="2015-01" db="EMBL/GenBank/DDBJ databases">
        <title>Evolutionary Origins and Diversification of the Mycorrhizal Mutualists.</title>
        <authorList>
            <consortium name="DOE Joint Genome Institute"/>
            <consortium name="Mycorrhizal Genomics Consortium"/>
            <person name="Kohler A."/>
            <person name="Kuo A."/>
            <person name="Nagy L.G."/>
            <person name="Floudas D."/>
            <person name="Copeland A."/>
            <person name="Barry K.W."/>
            <person name="Cichocki N."/>
            <person name="Veneault-Fourrey C."/>
            <person name="LaButti K."/>
            <person name="Lindquist E.A."/>
            <person name="Lipzen A."/>
            <person name="Lundell T."/>
            <person name="Morin E."/>
            <person name="Murat C."/>
            <person name="Riley R."/>
            <person name="Ohm R."/>
            <person name="Sun H."/>
            <person name="Tunlid A."/>
            <person name="Henrissat B."/>
            <person name="Grigoriev I.V."/>
            <person name="Hibbett D.S."/>
            <person name="Martin F."/>
        </authorList>
    </citation>
    <scope>NUCLEOTIDE SEQUENCE [LARGE SCALE GENOMIC DNA]</scope>
    <source>
        <strain evidence="2">Marx 270</strain>
    </source>
</reference>
<dbReference type="EMBL" id="KN831988">
    <property type="protein sequence ID" value="KIO01369.1"/>
    <property type="molecule type" value="Genomic_DNA"/>
</dbReference>
<dbReference type="Proteomes" id="UP000054217">
    <property type="component" value="Unassembled WGS sequence"/>
</dbReference>
<keyword evidence="2" id="KW-1185">Reference proteome</keyword>
<organism evidence="1 2">
    <name type="scientific">Pisolithus tinctorius Marx 270</name>
    <dbReference type="NCBI Taxonomy" id="870435"/>
    <lineage>
        <taxon>Eukaryota</taxon>
        <taxon>Fungi</taxon>
        <taxon>Dikarya</taxon>
        <taxon>Basidiomycota</taxon>
        <taxon>Agaricomycotina</taxon>
        <taxon>Agaricomycetes</taxon>
        <taxon>Agaricomycetidae</taxon>
        <taxon>Boletales</taxon>
        <taxon>Sclerodermatineae</taxon>
        <taxon>Pisolithaceae</taxon>
        <taxon>Pisolithus</taxon>
    </lineage>
</organism>
<name>A0A0C3P255_PISTI</name>
<sequence>MPSTSFPFWAIPPPNAASHGIGKGSFDEGKDKKTSPLDTLTKAICTDTGYPVAGHLPRAERQPYCQPRLDLVNTLWVACRDVPRKLLVTVRMEEHSEPSASAIWLDEKRRCGIEVRRCTIYTYLSQRFACSLAGTHTSENK</sequence>
<dbReference type="HOGENOM" id="CLU_1826060_0_0_1"/>